<comment type="cofactor">
    <cofactor evidence="4">
        <name>Mg(2+)</name>
        <dbReference type="ChEBI" id="CHEBI:18420"/>
    </cofactor>
</comment>
<reference evidence="9" key="1">
    <citation type="journal article" date="2019" name="Int. J. Syst. Evol. Microbiol.">
        <title>The Global Catalogue of Microorganisms (GCM) 10K type strain sequencing project: providing services to taxonomists for standard genome sequencing and annotation.</title>
        <authorList>
            <consortium name="The Broad Institute Genomics Platform"/>
            <consortium name="The Broad Institute Genome Sequencing Center for Infectious Disease"/>
            <person name="Wu L."/>
            <person name="Ma J."/>
        </authorList>
    </citation>
    <scope>NUCLEOTIDE SEQUENCE [LARGE SCALE GENOMIC DNA]</scope>
    <source>
        <strain evidence="9">CGMCC 1.12702</strain>
    </source>
</reference>
<comment type="caution">
    <text evidence="8">The sequence shown here is derived from an EMBL/GenBank/DDBJ whole genome shotgun (WGS) entry which is preliminary data.</text>
</comment>
<evidence type="ECO:0000256" key="1">
    <source>
        <dbReference type="ARBA" id="ARBA00001913"/>
    </source>
</evidence>
<comment type="cofactor">
    <cofactor evidence="3">
        <name>Mn(2+)</name>
        <dbReference type="ChEBI" id="CHEBI:29035"/>
    </cofactor>
</comment>
<evidence type="ECO:0000256" key="6">
    <source>
        <dbReference type="ARBA" id="ARBA00022898"/>
    </source>
</evidence>
<evidence type="ECO:0000313" key="8">
    <source>
        <dbReference type="EMBL" id="MFD1950891.1"/>
    </source>
</evidence>
<evidence type="ECO:0000256" key="2">
    <source>
        <dbReference type="ARBA" id="ARBA00001933"/>
    </source>
</evidence>
<dbReference type="Gene3D" id="3.40.50.1100">
    <property type="match status" value="2"/>
</dbReference>
<proteinExistence type="predicted"/>
<dbReference type="Pfam" id="PF00291">
    <property type="entry name" value="PALP"/>
    <property type="match status" value="1"/>
</dbReference>
<evidence type="ECO:0000256" key="5">
    <source>
        <dbReference type="ARBA" id="ARBA00022842"/>
    </source>
</evidence>
<evidence type="ECO:0000259" key="7">
    <source>
        <dbReference type="Pfam" id="PF00291"/>
    </source>
</evidence>
<evidence type="ECO:0000256" key="4">
    <source>
        <dbReference type="ARBA" id="ARBA00001946"/>
    </source>
</evidence>
<sequence length="324" mass="32818">MATNDDIPQVSHEGVVAAAARIASVATRTPLLPLPGFANIWLKAESLQLGGAFKFRGAYNRLARVPAADRPRGVVAFSSGNHAQGIARAAALLGLPATIVMPADAPSVKRNATLSLGAEVVTYDRATESREQIAAALATERGAVLVPSFDDPDVVEGQGTAGLEAAFQATALGLPPFERAVICCGGGGLSAGITLALRDAEIVVVEPVGWDDMGRSLAAGTILPVEPNPPATACDALQTLRVAPLTFDVLHAAGARGVAVSEAKIRAAMRHAFGLGLVVEPGGAVALAAILSGHVPADGRQTLVTLSGGNVDPAAYAAVLAEQA</sequence>
<keyword evidence="5" id="KW-0460">Magnesium</keyword>
<dbReference type="PANTHER" id="PTHR43050">
    <property type="entry name" value="SERINE / THREONINE RACEMASE FAMILY MEMBER"/>
    <property type="match status" value="1"/>
</dbReference>
<dbReference type="InterPro" id="IPR036052">
    <property type="entry name" value="TrpB-like_PALP_sf"/>
</dbReference>
<dbReference type="PANTHER" id="PTHR43050:SF1">
    <property type="entry name" value="SERINE RACEMASE"/>
    <property type="match status" value="1"/>
</dbReference>
<accession>A0ABW4U0T5</accession>
<dbReference type="CDD" id="cd01562">
    <property type="entry name" value="Thr-dehyd"/>
    <property type="match status" value="1"/>
</dbReference>
<name>A0ABW4U0T5_9SPHN</name>
<dbReference type="RefSeq" id="WP_380929223.1">
    <property type="nucleotide sequence ID" value="NZ_JBHUGS010000002.1"/>
</dbReference>
<keyword evidence="6" id="KW-0663">Pyridoxal phosphate</keyword>
<dbReference type="Proteomes" id="UP001597400">
    <property type="component" value="Unassembled WGS sequence"/>
</dbReference>
<evidence type="ECO:0000256" key="3">
    <source>
        <dbReference type="ARBA" id="ARBA00001936"/>
    </source>
</evidence>
<dbReference type="EMBL" id="JBHUGS010000002">
    <property type="protein sequence ID" value="MFD1950891.1"/>
    <property type="molecule type" value="Genomic_DNA"/>
</dbReference>
<comment type="cofactor">
    <cofactor evidence="2">
        <name>pyridoxal 5'-phosphate</name>
        <dbReference type="ChEBI" id="CHEBI:597326"/>
    </cofactor>
</comment>
<comment type="cofactor">
    <cofactor evidence="1">
        <name>Ca(2+)</name>
        <dbReference type="ChEBI" id="CHEBI:29108"/>
    </cofactor>
</comment>
<feature type="domain" description="Tryptophan synthase beta chain-like PALP" evidence="7">
    <location>
        <begin position="26"/>
        <end position="307"/>
    </location>
</feature>
<dbReference type="InterPro" id="IPR000634">
    <property type="entry name" value="Ser/Thr_deHydtase_PyrdxlP-BS"/>
</dbReference>
<evidence type="ECO:0000313" key="9">
    <source>
        <dbReference type="Proteomes" id="UP001597400"/>
    </source>
</evidence>
<dbReference type="InterPro" id="IPR001926">
    <property type="entry name" value="TrpB-like_PALP"/>
</dbReference>
<protein>
    <submittedName>
        <fullName evidence="8">Threonine/serine dehydratase</fullName>
    </submittedName>
</protein>
<dbReference type="SUPFAM" id="SSF53686">
    <property type="entry name" value="Tryptophan synthase beta subunit-like PLP-dependent enzymes"/>
    <property type="match status" value="1"/>
</dbReference>
<dbReference type="PROSITE" id="PS00165">
    <property type="entry name" value="DEHYDRATASE_SER_THR"/>
    <property type="match status" value="1"/>
</dbReference>
<organism evidence="8 9">
    <name type="scientific">Sphingomonas arantia</name>
    <dbReference type="NCBI Taxonomy" id="1460676"/>
    <lineage>
        <taxon>Bacteria</taxon>
        <taxon>Pseudomonadati</taxon>
        <taxon>Pseudomonadota</taxon>
        <taxon>Alphaproteobacteria</taxon>
        <taxon>Sphingomonadales</taxon>
        <taxon>Sphingomonadaceae</taxon>
        <taxon>Sphingomonas</taxon>
    </lineage>
</organism>
<keyword evidence="9" id="KW-1185">Reference proteome</keyword>
<gene>
    <name evidence="8" type="ORF">ACFSGX_08945</name>
</gene>